<protein>
    <submittedName>
        <fullName evidence="1">Uncharacterized protein</fullName>
    </submittedName>
</protein>
<evidence type="ECO:0000313" key="2">
    <source>
        <dbReference type="Proteomes" id="UP000614261"/>
    </source>
</evidence>
<comment type="caution">
    <text evidence="1">The sequence shown here is derived from an EMBL/GenBank/DDBJ whole genome shotgun (WGS) entry which is preliminary data.</text>
</comment>
<accession>A0ABQ1J1G9</accession>
<gene>
    <name evidence="1" type="ORF">GCM10010833_08030</name>
</gene>
<keyword evidence="2" id="KW-1185">Reference proteome</keyword>
<organism evidence="1 2">
    <name type="scientific">Blastomonas aquatica</name>
    <dbReference type="NCBI Taxonomy" id="1510276"/>
    <lineage>
        <taxon>Bacteria</taxon>
        <taxon>Pseudomonadati</taxon>
        <taxon>Pseudomonadota</taxon>
        <taxon>Alphaproteobacteria</taxon>
        <taxon>Sphingomonadales</taxon>
        <taxon>Sphingomonadaceae</taxon>
        <taxon>Blastomonas</taxon>
    </lineage>
</organism>
<dbReference type="EMBL" id="BMGD01000002">
    <property type="protein sequence ID" value="GGB55711.1"/>
    <property type="molecule type" value="Genomic_DNA"/>
</dbReference>
<dbReference type="Proteomes" id="UP000614261">
    <property type="component" value="Unassembled WGS sequence"/>
</dbReference>
<sequence length="72" mass="7335">MLMAGVKDDPPVSKIPGDVDGCDACPGKGGVHHCFNALGVAGHYADWLRSTSAAITMQAVNASVALSLPDRA</sequence>
<reference evidence="2" key="1">
    <citation type="journal article" date="2019" name="Int. J. Syst. Evol. Microbiol.">
        <title>The Global Catalogue of Microorganisms (GCM) 10K type strain sequencing project: providing services to taxonomists for standard genome sequencing and annotation.</title>
        <authorList>
            <consortium name="The Broad Institute Genomics Platform"/>
            <consortium name="The Broad Institute Genome Sequencing Center for Infectious Disease"/>
            <person name="Wu L."/>
            <person name="Ma J."/>
        </authorList>
    </citation>
    <scope>NUCLEOTIDE SEQUENCE [LARGE SCALE GENOMIC DNA]</scope>
    <source>
        <strain evidence="2">CGMCC 1.12851</strain>
    </source>
</reference>
<name>A0ABQ1J1G9_9SPHN</name>
<evidence type="ECO:0000313" key="1">
    <source>
        <dbReference type="EMBL" id="GGB55711.1"/>
    </source>
</evidence>
<proteinExistence type="predicted"/>